<proteinExistence type="predicted"/>
<comment type="caution">
    <text evidence="4">Lacks conserved residue(s) required for the propagation of feature annotation.</text>
</comment>
<feature type="domain" description="CUB" evidence="5">
    <location>
        <begin position="1"/>
        <end position="111"/>
    </location>
</feature>
<reference evidence="7" key="1">
    <citation type="submission" date="2020-02" db="EMBL/GenBank/DDBJ databases">
        <title>Bird 10,000 Genomes (B10K) Project - Family phase.</title>
        <authorList>
            <person name="Zhang G."/>
        </authorList>
    </citation>
    <scope>NUCLEOTIDE SEQUENCE</scope>
    <source>
        <strain evidence="7">B10K-DU-030-59</strain>
    </source>
</reference>
<evidence type="ECO:0000259" key="6">
    <source>
        <dbReference type="PROSITE" id="PS51034"/>
    </source>
</evidence>
<comment type="caution">
    <text evidence="7">The sequence shown here is derived from an EMBL/GenBank/DDBJ whole genome shotgun (WGS) entry which is preliminary data.</text>
</comment>
<dbReference type="Pfam" id="PF23344">
    <property type="entry name" value="ZP-N"/>
    <property type="match status" value="1"/>
</dbReference>
<organism evidence="7 8">
    <name type="scientific">Urocolius indicus</name>
    <name type="common">Red-faced mousebird</name>
    <name type="synonym">Colius indicus</name>
    <dbReference type="NCBI Taxonomy" id="458196"/>
    <lineage>
        <taxon>Eukaryota</taxon>
        <taxon>Metazoa</taxon>
        <taxon>Chordata</taxon>
        <taxon>Craniata</taxon>
        <taxon>Vertebrata</taxon>
        <taxon>Euteleostomi</taxon>
        <taxon>Archelosauria</taxon>
        <taxon>Archosauria</taxon>
        <taxon>Dinosauria</taxon>
        <taxon>Saurischia</taxon>
        <taxon>Theropoda</taxon>
        <taxon>Coelurosauria</taxon>
        <taxon>Aves</taxon>
        <taxon>Neognathae</taxon>
        <taxon>Neoaves</taxon>
        <taxon>Telluraves</taxon>
        <taxon>Coraciimorphae</taxon>
        <taxon>Coliiformes</taxon>
        <taxon>Coliidae</taxon>
        <taxon>Urocolius</taxon>
    </lineage>
</organism>
<dbReference type="InterPro" id="IPR055356">
    <property type="entry name" value="ZP-N"/>
</dbReference>
<dbReference type="EMBL" id="WBNH01009498">
    <property type="protein sequence ID" value="NXX83665.1"/>
    <property type="molecule type" value="Genomic_DNA"/>
</dbReference>
<dbReference type="SUPFAM" id="SSF49854">
    <property type="entry name" value="Spermadhesin, CUB domain"/>
    <property type="match status" value="1"/>
</dbReference>
<gene>
    <name evidence="7" type="primary">Dmbt1_7</name>
    <name evidence="7" type="ORF">UROIND_R07490</name>
</gene>
<dbReference type="Pfam" id="PF00100">
    <property type="entry name" value="Zona_pellucida"/>
    <property type="match status" value="1"/>
</dbReference>
<dbReference type="AlphaFoldDB" id="A0A852L5F1"/>
<dbReference type="PROSITE" id="PS51034">
    <property type="entry name" value="ZP_2"/>
    <property type="match status" value="1"/>
</dbReference>
<keyword evidence="1" id="KW-0732">Signal</keyword>
<dbReference type="Gene3D" id="2.60.40.3210">
    <property type="entry name" value="Zona pellucida, ZP-N domain"/>
    <property type="match status" value="1"/>
</dbReference>
<dbReference type="Proteomes" id="UP000654395">
    <property type="component" value="Unassembled WGS sequence"/>
</dbReference>
<evidence type="ECO:0000259" key="5">
    <source>
        <dbReference type="PROSITE" id="PS01180"/>
    </source>
</evidence>
<dbReference type="PRINTS" id="PR00023">
    <property type="entry name" value="ZPELLUCIDA"/>
</dbReference>
<dbReference type="Gene3D" id="2.60.40.4100">
    <property type="entry name" value="Zona pellucida, ZP-C domain"/>
    <property type="match status" value="1"/>
</dbReference>
<evidence type="ECO:0000313" key="8">
    <source>
        <dbReference type="Proteomes" id="UP000654395"/>
    </source>
</evidence>
<evidence type="ECO:0000256" key="3">
    <source>
        <dbReference type="ARBA" id="ARBA00023180"/>
    </source>
</evidence>
<evidence type="ECO:0000256" key="4">
    <source>
        <dbReference type="PROSITE-ProRule" id="PRU00059"/>
    </source>
</evidence>
<dbReference type="InterPro" id="IPR055355">
    <property type="entry name" value="ZP-C"/>
</dbReference>
<keyword evidence="3" id="KW-0325">Glycoprotein</keyword>
<dbReference type="SMART" id="SM00241">
    <property type="entry name" value="ZP"/>
    <property type="match status" value="1"/>
</dbReference>
<dbReference type="PROSITE" id="PS01180">
    <property type="entry name" value="CUB"/>
    <property type="match status" value="1"/>
</dbReference>
<feature type="non-terminal residue" evidence="7">
    <location>
        <position position="1"/>
    </location>
</feature>
<dbReference type="InterPro" id="IPR042235">
    <property type="entry name" value="ZP-C_dom"/>
</dbReference>
<dbReference type="CDD" id="cd00041">
    <property type="entry name" value="CUB"/>
    <property type="match status" value="1"/>
</dbReference>
<sequence length="396" mass="45056">CGGSISNSSGVLQSPFYPGNYPNNADCVWEIQVENNFRVVLTFRDIAMPSGSCQYDYIEVYDGPLHSSLLLGRLCSGSFPTYLSSSNMMTVRFHSDSRYIFRGFQAHYSSVPADHNITLLCLPDYMHAVVSRDYLQSQGYPAQMVTLNNSRCRPTVTSQEIVFNIPYNSCGTVREENNDTINYSNIITLTSSEHIIKRKKDIRLHISCQMLQNTWMQVMYIAEDTVDVNQHQFGRYDINITFYDSPLFLRQVHDSPYYVDLNQNLYLQAYLHSSDPNLVLFVDTCVASPDPRDFNTLAYDLIRNGCVRDSSYATYHSPYSHFARFKFNAFEFLSRQASVYLQCELAVCRLGDSSSRCYRGCISRAKRDTSSAEEKVNVVVGPLVLREGSAHSRNTG</sequence>
<dbReference type="Gene3D" id="2.60.120.290">
    <property type="entry name" value="Spermadhesin, CUB domain"/>
    <property type="match status" value="1"/>
</dbReference>
<protein>
    <submittedName>
        <fullName evidence="7">DMBT1 protein</fullName>
    </submittedName>
</protein>
<dbReference type="SMART" id="SM00042">
    <property type="entry name" value="CUB"/>
    <property type="match status" value="1"/>
</dbReference>
<dbReference type="OrthoDB" id="10063988at2759"/>
<name>A0A852L5F1_UROIN</name>
<evidence type="ECO:0000313" key="7">
    <source>
        <dbReference type="EMBL" id="NXX83665.1"/>
    </source>
</evidence>
<dbReference type="Pfam" id="PF00431">
    <property type="entry name" value="CUB"/>
    <property type="match status" value="1"/>
</dbReference>
<evidence type="ECO:0000256" key="2">
    <source>
        <dbReference type="ARBA" id="ARBA00023157"/>
    </source>
</evidence>
<dbReference type="InterPro" id="IPR035914">
    <property type="entry name" value="Sperma_CUB_dom_sf"/>
</dbReference>
<dbReference type="PANTHER" id="PTHR14002">
    <property type="entry name" value="ENDOGLIN/TGF-BETA RECEPTOR TYPE III"/>
    <property type="match status" value="1"/>
</dbReference>
<feature type="domain" description="ZP" evidence="6">
    <location>
        <begin position="120"/>
        <end position="364"/>
    </location>
</feature>
<dbReference type="FunFam" id="2.60.120.290:FF:000013">
    <property type="entry name" value="Membrane frizzled-related protein"/>
    <property type="match status" value="1"/>
</dbReference>
<keyword evidence="8" id="KW-1185">Reference proteome</keyword>
<evidence type="ECO:0000256" key="1">
    <source>
        <dbReference type="ARBA" id="ARBA00022729"/>
    </source>
</evidence>
<dbReference type="InterPro" id="IPR048290">
    <property type="entry name" value="ZP_chr"/>
</dbReference>
<dbReference type="InterPro" id="IPR000859">
    <property type="entry name" value="CUB_dom"/>
</dbReference>
<accession>A0A852L5F1</accession>
<dbReference type="FunFam" id="2.60.40.4100:FF:000005">
    <property type="entry name" value="Deleted in malignant brain tumors 1"/>
    <property type="match status" value="1"/>
</dbReference>
<dbReference type="PANTHER" id="PTHR14002:SF38">
    <property type="entry name" value="CUB AND ZONA PELLUCIDA-LIKE DOMAIN-CONTAINING PROTEIN 1"/>
    <property type="match status" value="1"/>
</dbReference>
<keyword evidence="2" id="KW-1015">Disulfide bond</keyword>
<dbReference type="InterPro" id="IPR001507">
    <property type="entry name" value="ZP_dom"/>
</dbReference>
<feature type="non-terminal residue" evidence="7">
    <location>
        <position position="396"/>
    </location>
</feature>